<sequence length="280" mass="30662">MPEPGEGGRQTMMFSATFPQEMQDMALDFLDPAYYGIKVGQVGHAATDVEQCFEQVNFREKNDRLLDLIAEASSENGEQGKTLVFANTKNTVDDIVWVLNDSGIKAEPIHGGLSQSARSRNLTLLKKGILNVLVATDVAARGLDLPGIEHVINYDLPQDGDTYVHRIGRTGRIGNKGRATSFVSNYDSASNLKMIVRHMKDAKKDDPDASDVPEWLEGAKAEEEDDTSRLQLPSSGSQHQTGPRELFDDRGQQLGNGPSRAKLRGQCEASFESGSRVLGR</sequence>
<gene>
    <name evidence="3" type="primary">RH52</name>
    <name evidence="3" type="ORF">SNEC2469_LOCUS19045</name>
</gene>
<dbReference type="PANTHER" id="PTHR47958">
    <property type="entry name" value="ATP-DEPENDENT RNA HELICASE DBP3"/>
    <property type="match status" value="1"/>
</dbReference>
<dbReference type="SUPFAM" id="SSF52540">
    <property type="entry name" value="P-loop containing nucleoside triphosphate hydrolases"/>
    <property type="match status" value="1"/>
</dbReference>
<dbReference type="EMBL" id="CAJNJA010032381">
    <property type="protein sequence ID" value="CAE7666758.1"/>
    <property type="molecule type" value="Genomic_DNA"/>
</dbReference>
<dbReference type="SMART" id="SM00490">
    <property type="entry name" value="HELICc"/>
    <property type="match status" value="1"/>
</dbReference>
<dbReference type="Pfam" id="PF00271">
    <property type="entry name" value="Helicase_C"/>
    <property type="match status" value="1"/>
</dbReference>
<dbReference type="InterPro" id="IPR001650">
    <property type="entry name" value="Helicase_C-like"/>
</dbReference>
<keyword evidence="4" id="KW-1185">Reference proteome</keyword>
<dbReference type="InterPro" id="IPR027417">
    <property type="entry name" value="P-loop_NTPase"/>
</dbReference>
<proteinExistence type="predicted"/>
<protein>
    <submittedName>
        <fullName evidence="3">RH52 protein</fullName>
    </submittedName>
</protein>
<dbReference type="AlphaFoldDB" id="A0A812W594"/>
<organism evidence="3 4">
    <name type="scientific">Symbiodinium necroappetens</name>
    <dbReference type="NCBI Taxonomy" id="1628268"/>
    <lineage>
        <taxon>Eukaryota</taxon>
        <taxon>Sar</taxon>
        <taxon>Alveolata</taxon>
        <taxon>Dinophyceae</taxon>
        <taxon>Suessiales</taxon>
        <taxon>Symbiodiniaceae</taxon>
        <taxon>Symbiodinium</taxon>
    </lineage>
</organism>
<accession>A0A812W594</accession>
<evidence type="ECO:0000313" key="4">
    <source>
        <dbReference type="Proteomes" id="UP000601435"/>
    </source>
</evidence>
<feature type="region of interest" description="Disordered" evidence="1">
    <location>
        <begin position="220"/>
        <end position="280"/>
    </location>
</feature>
<dbReference type="PROSITE" id="PS51194">
    <property type="entry name" value="HELICASE_CTER"/>
    <property type="match status" value="1"/>
</dbReference>
<evidence type="ECO:0000256" key="1">
    <source>
        <dbReference type="SAM" id="MobiDB-lite"/>
    </source>
</evidence>
<reference evidence="3" key="1">
    <citation type="submission" date="2021-02" db="EMBL/GenBank/DDBJ databases">
        <authorList>
            <person name="Dougan E. K."/>
            <person name="Rhodes N."/>
            <person name="Thang M."/>
            <person name="Chan C."/>
        </authorList>
    </citation>
    <scope>NUCLEOTIDE SEQUENCE</scope>
</reference>
<dbReference type="Proteomes" id="UP000601435">
    <property type="component" value="Unassembled WGS sequence"/>
</dbReference>
<dbReference type="Gene3D" id="3.40.50.300">
    <property type="entry name" value="P-loop containing nucleotide triphosphate hydrolases"/>
    <property type="match status" value="1"/>
</dbReference>
<evidence type="ECO:0000259" key="2">
    <source>
        <dbReference type="PROSITE" id="PS51194"/>
    </source>
</evidence>
<name>A0A812W594_9DINO</name>
<feature type="compositionally biased region" description="Polar residues" evidence="1">
    <location>
        <begin position="229"/>
        <end position="241"/>
    </location>
</feature>
<comment type="caution">
    <text evidence="3">The sequence shown here is derived from an EMBL/GenBank/DDBJ whole genome shotgun (WGS) entry which is preliminary data.</text>
</comment>
<dbReference type="OrthoDB" id="196131at2759"/>
<feature type="domain" description="Helicase C-terminal" evidence="2">
    <location>
        <begin position="64"/>
        <end position="220"/>
    </location>
</feature>
<evidence type="ECO:0000313" key="3">
    <source>
        <dbReference type="EMBL" id="CAE7666758.1"/>
    </source>
</evidence>
<dbReference type="CDD" id="cd18787">
    <property type="entry name" value="SF2_C_DEAD"/>
    <property type="match status" value="1"/>
</dbReference>